<evidence type="ECO:0000259" key="11">
    <source>
        <dbReference type="PROSITE" id="PS50027"/>
    </source>
</evidence>
<comment type="caution">
    <text evidence="13">The sequence shown here is derived from an EMBL/GenBank/DDBJ whole genome shotgun (WGS) entry which is preliminary data.</text>
</comment>
<evidence type="ECO:0000259" key="12">
    <source>
        <dbReference type="PROSITE" id="PS50940"/>
    </source>
</evidence>
<feature type="region of interest" description="Disordered" evidence="8">
    <location>
        <begin position="518"/>
        <end position="558"/>
    </location>
</feature>
<feature type="chain" id="PRO_5042213644" evidence="10">
    <location>
        <begin position="24"/>
        <end position="614"/>
    </location>
</feature>
<dbReference type="SUPFAM" id="SSF57196">
    <property type="entry name" value="EGF/Laminin"/>
    <property type="match status" value="1"/>
</dbReference>
<evidence type="ECO:0000256" key="8">
    <source>
        <dbReference type="SAM" id="MobiDB-lite"/>
    </source>
</evidence>
<sequence length="614" mass="69356">MVVLSSFLAILVLSATVVETSTAQLTNTVGSTSVSVNPTDATCGRVSADTYCRVDISADVGCVVHTCRTACEDRVSRPTYTDLLRDVSGFNYDGSVTNTTKDFGDGNTTVAVFNKATRDLNETHLFKENDHADFFCTATTLTGCDALGFLCRDGERKEHPKYCDEYYFCEKGKYIHKKCFYPDRWSVEHKQCERFRSVSCGKRIPKNHPCDREINHVKYGPPHCNTEYHPANCTGRKDGLYYESYGDICGVYGCMSETLVTLKGTNLHMFGEFNIPDSPYLWCTDGETSLYRYDCRKYWRCRSKLWVVETCPGRLMWSDDRKRCVSGSSQCGNRWFPETDANVLLCLQDNLSHFIVSEIKEIYNHACTKWRNDAHPIDYVVDSDSSTFWLSRAHLHSVDLLFDLRGTYKLEEVSMTFFGPVPLVVSIFKKETMSDSWHLWRDFRDICRDASCTQLGHVWVGGQCTCKRYVTGRRCDRCLPGYRNIRQSDPDGCYKATEILTQTTAAITPMSSVIRMSTTSTTSETTAAVDQKMSPEPEMSLEPEMSPEPDSPGVMTTSVDYQAPETTSNLAAQGSSTPWLLYTTPIYVVVVIIIIIIAVICVRSRRQHRGSGIR</sequence>
<dbReference type="AlphaFoldDB" id="A0AAD9UJY8"/>
<keyword evidence="1" id="KW-0147">Chitin-binding</keyword>
<feature type="domain" description="Laminin EGF-like" evidence="11">
    <location>
        <begin position="451"/>
        <end position="495"/>
    </location>
</feature>
<dbReference type="InterPro" id="IPR036508">
    <property type="entry name" value="Chitin-bd_dom_sf"/>
</dbReference>
<dbReference type="Pfam" id="PF00053">
    <property type="entry name" value="EGF_laminin"/>
    <property type="match status" value="1"/>
</dbReference>
<dbReference type="InterPro" id="IPR002049">
    <property type="entry name" value="LE_dom"/>
</dbReference>
<proteinExistence type="predicted"/>
<evidence type="ECO:0000313" key="13">
    <source>
        <dbReference type="EMBL" id="KAK2192324.1"/>
    </source>
</evidence>
<dbReference type="InterPro" id="IPR008211">
    <property type="entry name" value="Laminin_N"/>
</dbReference>
<keyword evidence="9" id="KW-0812">Transmembrane</keyword>
<feature type="transmembrane region" description="Helical" evidence="9">
    <location>
        <begin position="579"/>
        <end position="602"/>
    </location>
</feature>
<name>A0AAD9UJY8_RIDPI</name>
<keyword evidence="4 7" id="KW-1015">Disulfide bond</keyword>
<dbReference type="PANTHER" id="PTHR23301">
    <property type="entry name" value="CHITIN BINDING PERITROPHIN-A"/>
    <property type="match status" value="1"/>
</dbReference>
<evidence type="ECO:0000256" key="7">
    <source>
        <dbReference type="PROSITE-ProRule" id="PRU00460"/>
    </source>
</evidence>
<feature type="domain" description="Chitin-binding type-2" evidence="12">
    <location>
        <begin position="280"/>
        <end position="333"/>
    </location>
</feature>
<dbReference type="GO" id="GO:0005576">
    <property type="term" value="C:extracellular region"/>
    <property type="evidence" value="ECO:0007669"/>
    <property type="project" value="InterPro"/>
</dbReference>
<keyword evidence="9" id="KW-0472">Membrane</keyword>
<keyword evidence="3" id="KW-0677">Repeat</keyword>
<dbReference type="InterPro" id="IPR051940">
    <property type="entry name" value="Chitin_bind-dev_reg"/>
</dbReference>
<dbReference type="PROSITE" id="PS50940">
    <property type="entry name" value="CHIT_BIND_II"/>
    <property type="match status" value="2"/>
</dbReference>
<evidence type="ECO:0000256" key="10">
    <source>
        <dbReference type="SAM" id="SignalP"/>
    </source>
</evidence>
<dbReference type="GO" id="GO:0008061">
    <property type="term" value="F:chitin binding"/>
    <property type="evidence" value="ECO:0007669"/>
    <property type="project" value="UniProtKB-KW"/>
</dbReference>
<accession>A0AAD9UJY8</accession>
<dbReference type="InterPro" id="IPR008979">
    <property type="entry name" value="Galactose-bd-like_sf"/>
</dbReference>
<keyword evidence="14" id="KW-1185">Reference proteome</keyword>
<dbReference type="Gene3D" id="2.10.25.10">
    <property type="entry name" value="Laminin"/>
    <property type="match status" value="1"/>
</dbReference>
<keyword evidence="6 7" id="KW-0424">Laminin EGF-like domain</keyword>
<keyword evidence="5" id="KW-0325">Glycoprotein</keyword>
<evidence type="ECO:0000313" key="14">
    <source>
        <dbReference type="Proteomes" id="UP001209878"/>
    </source>
</evidence>
<evidence type="ECO:0000256" key="4">
    <source>
        <dbReference type="ARBA" id="ARBA00023157"/>
    </source>
</evidence>
<feature type="signal peptide" evidence="10">
    <location>
        <begin position="1"/>
        <end position="23"/>
    </location>
</feature>
<dbReference type="SUPFAM" id="SSF49785">
    <property type="entry name" value="Galactose-binding domain-like"/>
    <property type="match status" value="1"/>
</dbReference>
<dbReference type="Proteomes" id="UP001209878">
    <property type="component" value="Unassembled WGS sequence"/>
</dbReference>
<dbReference type="Gene3D" id="2.170.140.10">
    <property type="entry name" value="Chitin binding domain"/>
    <property type="match status" value="1"/>
</dbReference>
<feature type="disulfide bond" evidence="7">
    <location>
        <begin position="466"/>
        <end position="475"/>
    </location>
</feature>
<keyword evidence="9" id="KW-1133">Transmembrane helix</keyword>
<evidence type="ECO:0000256" key="9">
    <source>
        <dbReference type="SAM" id="Phobius"/>
    </source>
</evidence>
<dbReference type="PANTHER" id="PTHR23301:SF0">
    <property type="entry name" value="CHITIN-BINDING TYPE-2 DOMAIN-CONTAINING PROTEIN-RELATED"/>
    <property type="match status" value="1"/>
</dbReference>
<gene>
    <name evidence="13" type="ORF">NP493_33g00019</name>
</gene>
<dbReference type="PROSITE" id="PS50027">
    <property type="entry name" value="EGF_LAM_2"/>
    <property type="match status" value="1"/>
</dbReference>
<protein>
    <submittedName>
        <fullName evidence="13">Uncharacterized protein</fullName>
    </submittedName>
</protein>
<dbReference type="Pfam" id="PF00055">
    <property type="entry name" value="Laminin_N"/>
    <property type="match status" value="1"/>
</dbReference>
<evidence type="ECO:0000256" key="3">
    <source>
        <dbReference type="ARBA" id="ARBA00022737"/>
    </source>
</evidence>
<comment type="caution">
    <text evidence="7">Lacks conserved residue(s) required for the propagation of feature annotation.</text>
</comment>
<dbReference type="InterPro" id="IPR002557">
    <property type="entry name" value="Chitin-bd_dom"/>
</dbReference>
<evidence type="ECO:0000256" key="1">
    <source>
        <dbReference type="ARBA" id="ARBA00022669"/>
    </source>
</evidence>
<organism evidence="13 14">
    <name type="scientific">Ridgeia piscesae</name>
    <name type="common">Tubeworm</name>
    <dbReference type="NCBI Taxonomy" id="27915"/>
    <lineage>
        <taxon>Eukaryota</taxon>
        <taxon>Metazoa</taxon>
        <taxon>Spiralia</taxon>
        <taxon>Lophotrochozoa</taxon>
        <taxon>Annelida</taxon>
        <taxon>Polychaeta</taxon>
        <taxon>Sedentaria</taxon>
        <taxon>Canalipalpata</taxon>
        <taxon>Sabellida</taxon>
        <taxon>Siboglinidae</taxon>
        <taxon>Ridgeia</taxon>
    </lineage>
</organism>
<reference evidence="13" key="1">
    <citation type="journal article" date="2023" name="Mol. Biol. Evol.">
        <title>Third-Generation Sequencing Reveals the Adaptive Role of the Epigenome in Three Deep-Sea Polychaetes.</title>
        <authorList>
            <person name="Perez M."/>
            <person name="Aroh O."/>
            <person name="Sun Y."/>
            <person name="Lan Y."/>
            <person name="Juniper S.K."/>
            <person name="Young C.R."/>
            <person name="Angers B."/>
            <person name="Qian P.Y."/>
        </authorList>
    </citation>
    <scope>NUCLEOTIDE SEQUENCE</scope>
    <source>
        <strain evidence="13">R07B-5</strain>
    </source>
</reference>
<dbReference type="CDD" id="cd00055">
    <property type="entry name" value="EGF_Lam"/>
    <property type="match status" value="1"/>
</dbReference>
<dbReference type="EMBL" id="JAODUO010000033">
    <property type="protein sequence ID" value="KAK2192324.1"/>
    <property type="molecule type" value="Genomic_DNA"/>
</dbReference>
<evidence type="ECO:0000256" key="5">
    <source>
        <dbReference type="ARBA" id="ARBA00023180"/>
    </source>
</evidence>
<dbReference type="PROSITE" id="PS01248">
    <property type="entry name" value="EGF_LAM_1"/>
    <property type="match status" value="1"/>
</dbReference>
<feature type="domain" description="Chitin-binding type-2" evidence="12">
    <location>
        <begin position="148"/>
        <end position="202"/>
    </location>
</feature>
<dbReference type="SUPFAM" id="SSF57625">
    <property type="entry name" value="Invertebrate chitin-binding proteins"/>
    <property type="match status" value="2"/>
</dbReference>
<evidence type="ECO:0000256" key="2">
    <source>
        <dbReference type="ARBA" id="ARBA00022729"/>
    </source>
</evidence>
<evidence type="ECO:0000256" key="6">
    <source>
        <dbReference type="ARBA" id="ARBA00023292"/>
    </source>
</evidence>
<dbReference type="SMART" id="SM00494">
    <property type="entry name" value="ChtBD2"/>
    <property type="match status" value="2"/>
</dbReference>
<keyword evidence="2 10" id="KW-0732">Signal</keyword>